<protein>
    <recommendedName>
        <fullName evidence="4">DUF4112 domain-containing protein</fullName>
    </recommendedName>
</protein>
<dbReference type="InterPro" id="IPR025187">
    <property type="entry name" value="DUF4112"/>
</dbReference>
<dbReference type="OrthoDB" id="1069997at2"/>
<feature type="transmembrane region" description="Helical" evidence="1">
    <location>
        <begin position="127"/>
        <end position="149"/>
    </location>
</feature>
<keyword evidence="1" id="KW-1133">Transmembrane helix</keyword>
<evidence type="ECO:0000313" key="2">
    <source>
        <dbReference type="EMBL" id="KGF34263.1"/>
    </source>
</evidence>
<reference evidence="2 3" key="1">
    <citation type="submission" date="2014-07" db="EMBL/GenBank/DDBJ databases">
        <authorList>
            <person name="McCorrison J."/>
            <person name="Sanka R."/>
            <person name="Torralba M."/>
            <person name="Gillis M."/>
            <person name="Haft D.H."/>
            <person name="Methe B."/>
            <person name="Sutton G."/>
            <person name="Nelson K.E."/>
        </authorList>
    </citation>
    <scope>NUCLEOTIDE SEQUENCE [LARGE SCALE GENOMIC DNA]</scope>
    <source>
        <strain evidence="2 3">DNF00853</strain>
    </source>
</reference>
<dbReference type="RefSeq" id="WP_036873551.1">
    <property type="nucleotide sequence ID" value="NZ_JRNN01000072.1"/>
</dbReference>
<keyword evidence="1" id="KW-0472">Membrane</keyword>
<dbReference type="EMBL" id="JRNN01000072">
    <property type="protein sequence ID" value="KGF34263.1"/>
    <property type="molecule type" value="Genomic_DNA"/>
</dbReference>
<accession>A0A095ZHT9</accession>
<feature type="transmembrane region" description="Helical" evidence="1">
    <location>
        <begin position="34"/>
        <end position="59"/>
    </location>
</feature>
<organism evidence="2 3">
    <name type="scientific">Hoylesella buccalis DNF00853</name>
    <dbReference type="NCBI Taxonomy" id="1401074"/>
    <lineage>
        <taxon>Bacteria</taxon>
        <taxon>Pseudomonadati</taxon>
        <taxon>Bacteroidota</taxon>
        <taxon>Bacteroidia</taxon>
        <taxon>Bacteroidales</taxon>
        <taxon>Prevotellaceae</taxon>
        <taxon>Hoylesella</taxon>
    </lineage>
</organism>
<evidence type="ECO:0008006" key="4">
    <source>
        <dbReference type="Google" id="ProtNLM"/>
    </source>
</evidence>
<dbReference type="AlphaFoldDB" id="A0A095ZHT9"/>
<gene>
    <name evidence="2" type="ORF">HMPREF2137_08600</name>
</gene>
<evidence type="ECO:0000256" key="1">
    <source>
        <dbReference type="SAM" id="Phobius"/>
    </source>
</evidence>
<sequence>MNSQERKEQLRNSKPYQAMKHITIYLDNYHLDGIAGLVPGGIGDAVTAFFGVTHVYFAMFKLHSIPLTLAVLNNTLRDVLLGLIPFYVGNVIDFFHRSNKKNMALIDGFINDDKAIIKEVNKRALQAAVFLVFFIIAIAMMIALLIWLAKTLGTMIFS</sequence>
<proteinExistence type="predicted"/>
<feature type="transmembrane region" description="Helical" evidence="1">
    <location>
        <begin position="79"/>
        <end position="96"/>
    </location>
</feature>
<keyword evidence="1" id="KW-0812">Transmembrane</keyword>
<name>A0A095ZHT9_9BACT</name>
<dbReference type="Pfam" id="PF13430">
    <property type="entry name" value="DUF4112"/>
    <property type="match status" value="1"/>
</dbReference>
<dbReference type="Proteomes" id="UP000029556">
    <property type="component" value="Unassembled WGS sequence"/>
</dbReference>
<comment type="caution">
    <text evidence="2">The sequence shown here is derived from an EMBL/GenBank/DDBJ whole genome shotgun (WGS) entry which is preliminary data.</text>
</comment>
<evidence type="ECO:0000313" key="3">
    <source>
        <dbReference type="Proteomes" id="UP000029556"/>
    </source>
</evidence>